<dbReference type="Proteomes" id="UP001107558">
    <property type="component" value="Chromosome 1"/>
</dbReference>
<dbReference type="InterPro" id="IPR003598">
    <property type="entry name" value="Ig_sub2"/>
</dbReference>
<evidence type="ECO:0000256" key="6">
    <source>
        <dbReference type="SAM" id="MobiDB-lite"/>
    </source>
</evidence>
<feature type="region of interest" description="Disordered" evidence="6">
    <location>
        <begin position="1829"/>
        <end position="1853"/>
    </location>
</feature>
<feature type="domain" description="Ig-like" evidence="8">
    <location>
        <begin position="35"/>
        <end position="132"/>
    </location>
</feature>
<dbReference type="OrthoDB" id="10039395at2759"/>
<feature type="compositionally biased region" description="Low complexity" evidence="6">
    <location>
        <begin position="1383"/>
        <end position="1402"/>
    </location>
</feature>
<keyword evidence="7" id="KW-1133">Transmembrane helix</keyword>
<feature type="compositionally biased region" description="Polar residues" evidence="6">
    <location>
        <begin position="2096"/>
        <end position="2110"/>
    </location>
</feature>
<dbReference type="InterPro" id="IPR013098">
    <property type="entry name" value="Ig_I-set"/>
</dbReference>
<dbReference type="Pfam" id="PF08205">
    <property type="entry name" value="C2-set_2"/>
    <property type="match status" value="1"/>
</dbReference>
<dbReference type="GO" id="GO:0050839">
    <property type="term" value="F:cell adhesion molecule binding"/>
    <property type="evidence" value="ECO:0007669"/>
    <property type="project" value="TreeGrafter"/>
</dbReference>
<accession>A0A9J6CHA5</accession>
<feature type="region of interest" description="Disordered" evidence="6">
    <location>
        <begin position="662"/>
        <end position="688"/>
    </location>
</feature>
<evidence type="ECO:0000256" key="7">
    <source>
        <dbReference type="SAM" id="Phobius"/>
    </source>
</evidence>
<protein>
    <recommendedName>
        <fullName evidence="8">Ig-like domain-containing protein</fullName>
    </recommendedName>
</protein>
<organism evidence="9 10">
    <name type="scientific">Polypedilum vanderplanki</name>
    <name type="common">Sleeping chironomid midge</name>
    <dbReference type="NCBI Taxonomy" id="319348"/>
    <lineage>
        <taxon>Eukaryota</taxon>
        <taxon>Metazoa</taxon>
        <taxon>Ecdysozoa</taxon>
        <taxon>Arthropoda</taxon>
        <taxon>Hexapoda</taxon>
        <taxon>Insecta</taxon>
        <taxon>Pterygota</taxon>
        <taxon>Neoptera</taxon>
        <taxon>Endopterygota</taxon>
        <taxon>Diptera</taxon>
        <taxon>Nematocera</taxon>
        <taxon>Chironomoidea</taxon>
        <taxon>Chironomidae</taxon>
        <taxon>Chironominae</taxon>
        <taxon>Polypedilum</taxon>
        <taxon>Polypedilum</taxon>
    </lineage>
</organism>
<feature type="compositionally biased region" description="Basic residues" evidence="6">
    <location>
        <begin position="1428"/>
        <end position="1438"/>
    </location>
</feature>
<dbReference type="InterPro" id="IPR013162">
    <property type="entry name" value="CD80_C2-set"/>
</dbReference>
<dbReference type="SUPFAM" id="SSF48726">
    <property type="entry name" value="Immunoglobulin"/>
    <property type="match status" value="5"/>
</dbReference>
<dbReference type="CDD" id="cd00096">
    <property type="entry name" value="Ig"/>
    <property type="match status" value="2"/>
</dbReference>
<dbReference type="EMBL" id="JADBJN010000001">
    <property type="protein sequence ID" value="KAG5681586.1"/>
    <property type="molecule type" value="Genomic_DNA"/>
</dbReference>
<dbReference type="Gene3D" id="2.60.40.10">
    <property type="entry name" value="Immunoglobulins"/>
    <property type="match status" value="5"/>
</dbReference>
<keyword evidence="4" id="KW-0325">Glycoprotein</keyword>
<feature type="compositionally biased region" description="Basic and acidic residues" evidence="6">
    <location>
        <begin position="969"/>
        <end position="978"/>
    </location>
</feature>
<keyword evidence="10" id="KW-1185">Reference proteome</keyword>
<evidence type="ECO:0000256" key="1">
    <source>
        <dbReference type="ARBA" id="ARBA00004479"/>
    </source>
</evidence>
<feature type="region of interest" description="Disordered" evidence="6">
    <location>
        <begin position="937"/>
        <end position="1023"/>
    </location>
</feature>
<evidence type="ECO:0000313" key="10">
    <source>
        <dbReference type="Proteomes" id="UP001107558"/>
    </source>
</evidence>
<comment type="caution">
    <text evidence="9">The sequence shown here is derived from an EMBL/GenBank/DDBJ whole genome shotgun (WGS) entry which is preliminary data.</text>
</comment>
<dbReference type="PANTHER" id="PTHR11640">
    <property type="entry name" value="NEPHRIN"/>
    <property type="match status" value="1"/>
</dbReference>
<reference evidence="9" key="1">
    <citation type="submission" date="2021-03" db="EMBL/GenBank/DDBJ databases">
        <title>Chromosome level genome of the anhydrobiotic midge Polypedilum vanderplanki.</title>
        <authorList>
            <person name="Yoshida Y."/>
            <person name="Kikawada T."/>
            <person name="Gusev O."/>
        </authorList>
    </citation>
    <scope>NUCLEOTIDE SEQUENCE</scope>
    <source>
        <strain evidence="9">NIAS01</strain>
        <tissue evidence="9">Whole body or cell culture</tissue>
    </source>
</reference>
<dbReference type="PANTHER" id="PTHR11640:SF154">
    <property type="entry name" value="IRREGULAR CHIASM C-ROUGHEST PROTEIN-LIKE PROTEIN"/>
    <property type="match status" value="1"/>
</dbReference>
<keyword evidence="5" id="KW-0393">Immunoglobulin domain</keyword>
<feature type="region of interest" description="Disordered" evidence="6">
    <location>
        <begin position="2095"/>
        <end position="2118"/>
    </location>
</feature>
<dbReference type="PROSITE" id="PS50835">
    <property type="entry name" value="IG_LIKE"/>
    <property type="match status" value="4"/>
</dbReference>
<feature type="transmembrane region" description="Helical" evidence="7">
    <location>
        <begin position="555"/>
        <end position="578"/>
    </location>
</feature>
<gene>
    <name evidence="9" type="ORF">PVAND_011002</name>
</gene>
<sequence>MANTWKYRKNFTAKMELFCGLIIFTLILKVTNGLQRFSEQPKYTEVNPNQDALLVCKVIDRRGTCSWQKDNKPVGMYPKKYEWASGSANSVGMQSHSGDCSIWIRAATLEFDDGFWECQVTASDFTAQDALTSQPVRLVVRVAPQKPKLEHEGQHILPGNNVTVDSGATATVKCVSHYGNPPAVLKWMLGDQEIAPLHPQTNATEPDNPRTWSAASVVQIPATKERHGMPLKCVAYHDYYSMRTVQVEARMDVRYAPTIKLLGAPQIDLEEGKDSLVLRCEADANPPASIVWRRAGRSEIASLSESLTLRPVSRRDSGVYSCQAQNSVGTSDVLSVQLDIKYPPRILSAGPDRLTTAPLFTPAVFECVAEGNPTPTYKWVQRIPSSGNIWLDRGRESRMMIDNVTYDYQGEYECRASNFINGQERSTTSDPISLQVVGAPQVLRPNSSGYHVSVKRGESASLTLVVCADPRPRHVAWEWGSLRLEAGAGIGRFKVDDVTQDKREDCYIATLHINQADSQDARPYYLVVENERGTDRHSITLKVEGIFPEPLEMSYLLGIAVGCLAALFILLCWCIYAIRAKKCCFKNRNNYKTAEKDSEKADLKPHGDIGVPHLDSIYTTPTTGFHHHPHHPHGNGIHQGSPEAMKALSYGTDDQNLLLLSTTTPSSTTPHITTSSQSQHQSQQSNLPTPLLQSCDNDNNLLANVSGHSSNCCSNSQNCCCDKNSTTNNDNNNTFKINTNNFARVSLKTIKNNASYSLTLLQKPNASLTTNVNSNSNNNEEEKSMFSNDTIIYNTNSIDNKENDEDKSLIKSKSITGCLLNNNNNNSSSIDDLPSGDCDKKRINSIRGSNSIHDGSTTNAFATSSEIIDDDELSKNEKIHATGNEGCNNSIDKNNIMEINGDVRENITIPSSCSSTSNENNNEIIATTELLLKRKESNAKSEGKLLNVTTKRKNPFLNDDDQQQQQQKQNKEIETKDEIDNDNNNNDADDDEKSSGNVEKIKSHHNAASSSRSWIENNNDDDDDSDEFCNSEIFGLREQKTMVERNMMIKSAIPTCTFQRQDYCRPGEENPYGNVDELKKDKKLLKLTKKSVQLFNIPSFGKISSNGKMTTPSLKHVNLHYPNKTCTTTQIVDQNSERKIFEKFHSKAKYQLIKLGQKCKILTHHSPASTTATLPLRMENTRTAIIKTTSTNQRRKHYEINKSYQLDDFIRTTQYLNNAEYDNENETEQQQQQQQNNYANRDCNSVIYKSYKSEIDLTRNLTYLDAFLNEHFERDNSKTIEQSEMRTNQRHRHQHKRIKSCSKNINYSQQQQQTMINDINFDGIDESIDEDFGRSTTMAQFYDGNVTSSSFEYTAVSTVPNENNGRKSQVIEKKKDMQEIISGKSNTTSSSLSSSDYASVYSGGSGKAQTKLISTPEESIEYYENKRPKQKKQFRGGRRSSQPIPEHINSYEDDESDQILLFDEANFVELKNSMKKFHPDLYNSVPQFEDLNAIDFYENPQYHHGQTLINPYAKEHFTTQKGIHHQDYLEHYQQQLLLGHDDDDDDENGKTNDYGWKNELFHRHRPRTLTTSSYSNHGEVAAVACDGYYNPTSSTNDLYHKNGTYATMSSNTTYGHPHRVIVSKSKKQKANKQGTNAGSLSAKSNLYYYHDQHSLHNSDALQSEHEQYSTACTAQHTNTANKSPTQNSFQHTTFHNLKKSQNHTNANTLATLNPSEFEAKANKNFAKKYNKQKSAKLYGELHDVNGTDAINDGDDDVDYKLNNDFCDSDILTSHYYLQNDKKLNNDRRVLVRQQRDLFSGGGLSPTLGIPDVTTHVGSVIHAFETLAQQRQNKDSEKLYESSKSTASSNRKESMHKIILPPPPPAQKSSSNMTQIAEPMRHIVRHRPKGRAPDIPTAIPIAKATAAAKFSGDENESSALDSLNLDDDYQQQRRRSSAVNKFPQSFVKSYKVLPPFVPSRIPTKAINKAPSTVARNRMSADSVLLSKAGRTDVFLKPTKYTEDDVENDFLRGTTVSQSFIKNVVRKSPTRKLSTYEQNFLVNNDDTHNATAGLVAKSKRKSLDRTARDSKARSSIGALKIEQPLIDEVSKRYKAYTGNENNENSRQYNFQPRSIDRAEL</sequence>
<feature type="compositionally biased region" description="Low complexity" evidence="6">
    <location>
        <begin position="662"/>
        <end position="687"/>
    </location>
</feature>
<dbReference type="InterPro" id="IPR003599">
    <property type="entry name" value="Ig_sub"/>
</dbReference>
<dbReference type="InterPro" id="IPR013783">
    <property type="entry name" value="Ig-like_fold"/>
</dbReference>
<dbReference type="GO" id="GO:0005886">
    <property type="term" value="C:plasma membrane"/>
    <property type="evidence" value="ECO:0007669"/>
    <property type="project" value="TreeGrafter"/>
</dbReference>
<keyword evidence="7" id="KW-0812">Transmembrane</keyword>
<dbReference type="GO" id="GO:0005911">
    <property type="term" value="C:cell-cell junction"/>
    <property type="evidence" value="ECO:0007669"/>
    <property type="project" value="TreeGrafter"/>
</dbReference>
<dbReference type="InterPro" id="IPR036179">
    <property type="entry name" value="Ig-like_dom_sf"/>
</dbReference>
<evidence type="ECO:0000256" key="2">
    <source>
        <dbReference type="ARBA" id="ARBA00023136"/>
    </source>
</evidence>
<feature type="compositionally biased region" description="Acidic residues" evidence="6">
    <location>
        <begin position="979"/>
        <end position="992"/>
    </location>
</feature>
<feature type="domain" description="Ig-like" evidence="8">
    <location>
        <begin position="257"/>
        <end position="335"/>
    </location>
</feature>
<dbReference type="Pfam" id="PF13927">
    <property type="entry name" value="Ig_3"/>
    <property type="match status" value="2"/>
</dbReference>
<feature type="domain" description="Ig-like" evidence="8">
    <location>
        <begin position="147"/>
        <end position="252"/>
    </location>
</feature>
<feature type="compositionally biased region" description="Polar residues" evidence="6">
    <location>
        <begin position="1006"/>
        <end position="1016"/>
    </location>
</feature>
<dbReference type="InterPro" id="IPR007110">
    <property type="entry name" value="Ig-like_dom"/>
</dbReference>
<keyword evidence="3" id="KW-1015">Disulfide bond</keyword>
<dbReference type="GO" id="GO:0098609">
    <property type="term" value="P:cell-cell adhesion"/>
    <property type="evidence" value="ECO:0007669"/>
    <property type="project" value="TreeGrafter"/>
</dbReference>
<feature type="region of interest" description="Disordered" evidence="6">
    <location>
        <begin position="1383"/>
        <end position="1449"/>
    </location>
</feature>
<name>A0A9J6CHA5_POLVA</name>
<evidence type="ECO:0000256" key="4">
    <source>
        <dbReference type="ARBA" id="ARBA00023180"/>
    </source>
</evidence>
<dbReference type="SMART" id="SM00409">
    <property type="entry name" value="IG"/>
    <property type="match status" value="5"/>
</dbReference>
<evidence type="ECO:0000259" key="8">
    <source>
        <dbReference type="PROSITE" id="PS50835"/>
    </source>
</evidence>
<feature type="domain" description="Ig-like" evidence="8">
    <location>
        <begin position="344"/>
        <end position="433"/>
    </location>
</feature>
<proteinExistence type="predicted"/>
<evidence type="ECO:0000313" key="9">
    <source>
        <dbReference type="EMBL" id="KAG5681586.1"/>
    </source>
</evidence>
<dbReference type="InterPro" id="IPR051275">
    <property type="entry name" value="Cell_adhesion_signaling"/>
</dbReference>
<feature type="compositionally biased region" description="Basic and acidic residues" evidence="6">
    <location>
        <begin position="1831"/>
        <end position="1840"/>
    </location>
</feature>
<keyword evidence="2 7" id="KW-0472">Membrane</keyword>
<feature type="compositionally biased region" description="Polar residues" evidence="6">
    <location>
        <begin position="1407"/>
        <end position="1417"/>
    </location>
</feature>
<evidence type="ECO:0000256" key="5">
    <source>
        <dbReference type="ARBA" id="ARBA00023319"/>
    </source>
</evidence>
<dbReference type="SMART" id="SM00408">
    <property type="entry name" value="IGc2"/>
    <property type="match status" value="2"/>
</dbReference>
<dbReference type="Pfam" id="PF07679">
    <property type="entry name" value="I-set"/>
    <property type="match status" value="1"/>
</dbReference>
<comment type="subcellular location">
    <subcellularLocation>
        <location evidence="1">Membrane</location>
        <topology evidence="1">Single-pass type I membrane protein</topology>
    </subcellularLocation>
</comment>
<evidence type="ECO:0000256" key="3">
    <source>
        <dbReference type="ARBA" id="ARBA00023157"/>
    </source>
</evidence>